<sequence>MTILQMKRYFLDEKERETYENTLLKRQPELWERILEMDDEELVERVK</sequence>
<evidence type="ECO:0000313" key="1">
    <source>
        <dbReference type="EMBL" id="MRX54629.1"/>
    </source>
</evidence>
<dbReference type="AlphaFoldDB" id="A0A6I2MA13"/>
<dbReference type="RefSeq" id="WP_154318648.1">
    <property type="nucleotide sequence ID" value="NZ_CAJFZX010000009.1"/>
</dbReference>
<reference evidence="1 2" key="1">
    <citation type="submission" date="2019-11" db="EMBL/GenBank/DDBJ databases">
        <title>Bacillus idriensis genome.</title>
        <authorList>
            <person name="Konopka E.N."/>
            <person name="Newman J.D."/>
        </authorList>
    </citation>
    <scope>NUCLEOTIDE SEQUENCE [LARGE SCALE GENOMIC DNA]</scope>
    <source>
        <strain evidence="1 2">DSM 19097</strain>
    </source>
</reference>
<comment type="caution">
    <text evidence="1">The sequence shown here is derived from an EMBL/GenBank/DDBJ whole genome shotgun (WGS) entry which is preliminary data.</text>
</comment>
<gene>
    <name evidence="1" type="ORF">GJU41_11665</name>
</gene>
<name>A0A6I2MA13_9BACI</name>
<accession>A0A6I2MA13</accession>
<dbReference type="EMBL" id="WKKF01000002">
    <property type="protein sequence ID" value="MRX54629.1"/>
    <property type="molecule type" value="Genomic_DNA"/>
</dbReference>
<proteinExistence type="predicted"/>
<keyword evidence="2" id="KW-1185">Reference proteome</keyword>
<organism evidence="1 2">
    <name type="scientific">Metabacillus idriensis</name>
    <dbReference type="NCBI Taxonomy" id="324768"/>
    <lineage>
        <taxon>Bacteria</taxon>
        <taxon>Bacillati</taxon>
        <taxon>Bacillota</taxon>
        <taxon>Bacilli</taxon>
        <taxon>Bacillales</taxon>
        <taxon>Bacillaceae</taxon>
        <taxon>Metabacillus</taxon>
    </lineage>
</organism>
<dbReference type="Proteomes" id="UP000441585">
    <property type="component" value="Unassembled WGS sequence"/>
</dbReference>
<evidence type="ECO:0000313" key="2">
    <source>
        <dbReference type="Proteomes" id="UP000441585"/>
    </source>
</evidence>
<protein>
    <submittedName>
        <fullName evidence="1">Uncharacterized protein</fullName>
    </submittedName>
</protein>